<proteinExistence type="predicted"/>
<keyword evidence="3" id="KW-1185">Reference proteome</keyword>
<dbReference type="STRING" id="1300350.Z948_1455"/>
<dbReference type="PROSITE" id="PS51186">
    <property type="entry name" value="GNAT"/>
    <property type="match status" value="1"/>
</dbReference>
<dbReference type="RefSeq" id="WP_025058865.1">
    <property type="nucleotide sequence ID" value="NZ_JAMC01000001.1"/>
</dbReference>
<evidence type="ECO:0000313" key="2">
    <source>
        <dbReference type="EMBL" id="KEJ90493.1"/>
    </source>
</evidence>
<comment type="caution">
    <text evidence="2">The sequence shown here is derived from an EMBL/GenBank/DDBJ whole genome shotgun (WGS) entry which is preliminary data.</text>
</comment>
<dbReference type="InterPro" id="IPR039143">
    <property type="entry name" value="GNPNAT1-like"/>
</dbReference>
<name>A0A073IJL0_9RHOB</name>
<dbReference type="Proteomes" id="UP000027734">
    <property type="component" value="Unassembled WGS sequence"/>
</dbReference>
<dbReference type="InterPro" id="IPR000182">
    <property type="entry name" value="GNAT_dom"/>
</dbReference>
<evidence type="ECO:0000259" key="1">
    <source>
        <dbReference type="PROSITE" id="PS51186"/>
    </source>
</evidence>
<reference evidence="2 3" key="1">
    <citation type="submission" date="2014-01" db="EMBL/GenBank/DDBJ databases">
        <title>Sulfitobacter donghicola JCM 14565 Genome Sequencing.</title>
        <authorList>
            <person name="Lai Q."/>
            <person name="Hong Z."/>
        </authorList>
    </citation>
    <scope>NUCLEOTIDE SEQUENCE [LARGE SCALE GENOMIC DNA]</scope>
    <source>
        <strain evidence="2 3">JCM 14565</strain>
    </source>
</reference>
<dbReference type="OrthoDB" id="7595389at2"/>
<dbReference type="eggNOG" id="COG0456">
    <property type="taxonomic scope" value="Bacteria"/>
</dbReference>
<dbReference type="PANTHER" id="PTHR13355">
    <property type="entry name" value="GLUCOSAMINE 6-PHOSPHATE N-ACETYLTRANSFERASE"/>
    <property type="match status" value="1"/>
</dbReference>
<sequence>MIIRDLIADDFPDALRLYQVLTRDPVPVTTDPAAFHAVLDHAGTTIVGAQIEDRIVAMITLHILPNMTSGGRAYALVENVICDPEHQGKGIGKAVLQAGLDKAKAKGCYKAMLLTGEARGARGFYESLGFSGHEKHGMILRF</sequence>
<organism evidence="2 3">
    <name type="scientific">Sulfitobacter donghicola DSW-25 = KCTC 12864 = JCM 14565</name>
    <dbReference type="NCBI Taxonomy" id="1300350"/>
    <lineage>
        <taxon>Bacteria</taxon>
        <taxon>Pseudomonadati</taxon>
        <taxon>Pseudomonadota</taxon>
        <taxon>Alphaproteobacteria</taxon>
        <taxon>Rhodobacterales</taxon>
        <taxon>Roseobacteraceae</taxon>
        <taxon>Sulfitobacter</taxon>
    </lineage>
</organism>
<dbReference type="GO" id="GO:0008080">
    <property type="term" value="F:N-acetyltransferase activity"/>
    <property type="evidence" value="ECO:0007669"/>
    <property type="project" value="TreeGrafter"/>
</dbReference>
<accession>A0A073IJL0</accession>
<dbReference type="InterPro" id="IPR016181">
    <property type="entry name" value="Acyl_CoA_acyltransferase"/>
</dbReference>
<gene>
    <name evidence="2" type="ORF">DSW25_00830</name>
</gene>
<dbReference type="Gene3D" id="3.40.630.30">
    <property type="match status" value="1"/>
</dbReference>
<dbReference type="PANTHER" id="PTHR13355:SF15">
    <property type="entry name" value="GCN5-RELATED N-ACETYLTRANSFERASE 3, CHLOROPLASTIC"/>
    <property type="match status" value="1"/>
</dbReference>
<dbReference type="AlphaFoldDB" id="A0A073IJL0"/>
<dbReference type="CDD" id="cd04301">
    <property type="entry name" value="NAT_SF"/>
    <property type="match status" value="1"/>
</dbReference>
<keyword evidence="2" id="KW-0808">Transferase</keyword>
<protein>
    <submittedName>
        <fullName evidence="2">GNAT family acetyltransferase</fullName>
    </submittedName>
</protein>
<dbReference type="Pfam" id="PF00583">
    <property type="entry name" value="Acetyltransf_1"/>
    <property type="match status" value="1"/>
</dbReference>
<dbReference type="EMBL" id="JAMC01000001">
    <property type="protein sequence ID" value="KEJ90493.1"/>
    <property type="molecule type" value="Genomic_DNA"/>
</dbReference>
<dbReference type="SUPFAM" id="SSF55729">
    <property type="entry name" value="Acyl-CoA N-acyltransferases (Nat)"/>
    <property type="match status" value="1"/>
</dbReference>
<feature type="domain" description="N-acetyltransferase" evidence="1">
    <location>
        <begin position="1"/>
        <end position="142"/>
    </location>
</feature>
<evidence type="ECO:0000313" key="3">
    <source>
        <dbReference type="Proteomes" id="UP000027734"/>
    </source>
</evidence>